<dbReference type="Gene3D" id="3.30.470.10">
    <property type="match status" value="1"/>
</dbReference>
<dbReference type="OrthoDB" id="64220at2759"/>
<reference evidence="2" key="1">
    <citation type="submission" date="2022-07" db="EMBL/GenBank/DDBJ databases">
        <title>The genome of Lyophyllum shimeji provides insight into the initial evolution of ectomycorrhizal fungal genome.</title>
        <authorList>
            <person name="Kobayashi Y."/>
            <person name="Shibata T."/>
            <person name="Hirakawa H."/>
            <person name="Shigenobu S."/>
            <person name="Nishiyama T."/>
            <person name="Yamada A."/>
            <person name="Hasebe M."/>
            <person name="Kawaguchi M."/>
        </authorList>
    </citation>
    <scope>NUCLEOTIDE SEQUENCE</scope>
    <source>
        <strain evidence="2">AT787</strain>
    </source>
</reference>
<gene>
    <name evidence="2" type="primary">ABZ2</name>
    <name evidence="2" type="ORF">LshimejAT787_0300980</name>
</gene>
<dbReference type="GO" id="GO:0003824">
    <property type="term" value="F:catalytic activity"/>
    <property type="evidence" value="ECO:0007669"/>
    <property type="project" value="InterPro"/>
</dbReference>
<evidence type="ECO:0000256" key="1">
    <source>
        <dbReference type="ARBA" id="ARBA00009320"/>
    </source>
</evidence>
<keyword evidence="3" id="KW-1185">Reference proteome</keyword>
<dbReference type="EMBL" id="BRPK01000003">
    <property type="protein sequence ID" value="GLB35810.1"/>
    <property type="molecule type" value="Genomic_DNA"/>
</dbReference>
<name>A0A9P3PH14_LYOSH</name>
<dbReference type="SUPFAM" id="SSF56752">
    <property type="entry name" value="D-aminoacid aminotransferase-like PLP-dependent enzymes"/>
    <property type="match status" value="1"/>
</dbReference>
<sequence>MQEPYQLLSSTRFDCLLSSFEWNNDRDGPCSFLLLEYHLDRLVEATDRHGWEQAKASLTHARLKSTCRAAVEGYNDRRNTGKAYKIRILLSQTGELTASATPTNPLLSDPTSASFFDPLSDDASLYGPVFEIYVDSKPSPASLFTRTKTTQRSVYNNARSRAGLPVPLDPSKLVDVLLYNSEDLVTEASICNVAFYHSHRWITPSASTGCLPGVLRRWLLEHGRIHEDKDNQLTKDNIHPGDWVLLFNGVQGCQIGRIANVL</sequence>
<accession>A0A9P3PH14</accession>
<comment type="caution">
    <text evidence="2">The sequence shown here is derived from an EMBL/GenBank/DDBJ whole genome shotgun (WGS) entry which is preliminary data.</text>
</comment>
<dbReference type="InterPro" id="IPR050571">
    <property type="entry name" value="Class-IV_PLP-Dep_Aminotrnsfr"/>
</dbReference>
<organism evidence="2 3">
    <name type="scientific">Lyophyllum shimeji</name>
    <name type="common">Hon-shimeji</name>
    <name type="synonym">Tricholoma shimeji</name>
    <dbReference type="NCBI Taxonomy" id="47721"/>
    <lineage>
        <taxon>Eukaryota</taxon>
        <taxon>Fungi</taxon>
        <taxon>Dikarya</taxon>
        <taxon>Basidiomycota</taxon>
        <taxon>Agaricomycotina</taxon>
        <taxon>Agaricomycetes</taxon>
        <taxon>Agaricomycetidae</taxon>
        <taxon>Agaricales</taxon>
        <taxon>Tricholomatineae</taxon>
        <taxon>Lyophyllaceae</taxon>
        <taxon>Lyophyllum</taxon>
    </lineage>
</organism>
<evidence type="ECO:0000313" key="3">
    <source>
        <dbReference type="Proteomes" id="UP001063166"/>
    </source>
</evidence>
<comment type="similarity">
    <text evidence="1">Belongs to the class-IV pyridoxal-phosphate-dependent aminotransferase family.</text>
</comment>
<dbReference type="AlphaFoldDB" id="A0A9P3PH14"/>
<dbReference type="Pfam" id="PF01063">
    <property type="entry name" value="Aminotran_4"/>
    <property type="match status" value="1"/>
</dbReference>
<dbReference type="Gene3D" id="3.20.10.10">
    <property type="entry name" value="D-amino Acid Aminotransferase, subunit A, domain 2"/>
    <property type="match status" value="1"/>
</dbReference>
<dbReference type="GO" id="GO:0046394">
    <property type="term" value="P:carboxylic acid biosynthetic process"/>
    <property type="evidence" value="ECO:0007669"/>
    <property type="project" value="UniProtKB-ARBA"/>
</dbReference>
<dbReference type="InterPro" id="IPR036038">
    <property type="entry name" value="Aminotransferase-like"/>
</dbReference>
<dbReference type="PANTHER" id="PTHR42743:SF11">
    <property type="entry name" value="AMINODEOXYCHORISMATE LYASE"/>
    <property type="match status" value="1"/>
</dbReference>
<dbReference type="InterPro" id="IPR001544">
    <property type="entry name" value="Aminotrans_IV"/>
</dbReference>
<evidence type="ECO:0000313" key="2">
    <source>
        <dbReference type="EMBL" id="GLB35810.1"/>
    </source>
</evidence>
<proteinExistence type="inferred from homology"/>
<dbReference type="PANTHER" id="PTHR42743">
    <property type="entry name" value="AMINO-ACID AMINOTRANSFERASE"/>
    <property type="match status" value="1"/>
</dbReference>
<dbReference type="InterPro" id="IPR043131">
    <property type="entry name" value="BCAT-like_N"/>
</dbReference>
<protein>
    <submittedName>
        <fullName evidence="2">Amino-transferase class IV</fullName>
    </submittedName>
</protein>
<dbReference type="Proteomes" id="UP001063166">
    <property type="component" value="Unassembled WGS sequence"/>
</dbReference>
<dbReference type="InterPro" id="IPR043132">
    <property type="entry name" value="BCAT-like_C"/>
</dbReference>